<feature type="transmembrane region" description="Helical" evidence="1">
    <location>
        <begin position="79"/>
        <end position="98"/>
    </location>
</feature>
<name>A0A5R9GA39_9BACL</name>
<protein>
    <submittedName>
        <fullName evidence="2">Uncharacterized protein</fullName>
    </submittedName>
</protein>
<reference evidence="2 3" key="1">
    <citation type="submission" date="2019-05" db="EMBL/GenBank/DDBJ databases">
        <authorList>
            <person name="Narsing Rao M.P."/>
            <person name="Li W.J."/>
        </authorList>
    </citation>
    <scope>NUCLEOTIDE SEQUENCE [LARGE SCALE GENOMIC DNA]</scope>
    <source>
        <strain evidence="2 3">SYSU_K30003</strain>
    </source>
</reference>
<sequence length="227" mass="25502">MSRKQGWGAVLLLLCSLLLLGVTHRGTILGDQLFQAIGLSAWSDMEKRQGFHYSVIAGFILLVYSANLTIRYFRQRHRLVGRTVFLVCVAFFATFPYVTEQALVLMHRNDTGIDVVDVLKKDSRCSYATVDDTVPIQCSIRLVNYGGAAEQVQIRPLFREFGSEGIWSYVEVEFVHLTLDPRSNQVYGISFTTKPEERLRSTGVSGTAMSFGVEMIVNGEGKEVFME</sequence>
<evidence type="ECO:0000256" key="1">
    <source>
        <dbReference type="SAM" id="Phobius"/>
    </source>
</evidence>
<evidence type="ECO:0000313" key="2">
    <source>
        <dbReference type="EMBL" id="TLS53307.1"/>
    </source>
</evidence>
<keyword evidence="1" id="KW-0472">Membrane</keyword>
<evidence type="ECO:0000313" key="3">
    <source>
        <dbReference type="Proteomes" id="UP000309676"/>
    </source>
</evidence>
<feature type="transmembrane region" description="Helical" evidence="1">
    <location>
        <begin position="49"/>
        <end position="67"/>
    </location>
</feature>
<dbReference type="OrthoDB" id="2654737at2"/>
<keyword evidence="1" id="KW-0812">Transmembrane</keyword>
<dbReference type="RefSeq" id="WP_138192479.1">
    <property type="nucleotide sequence ID" value="NZ_VCIW01000002.1"/>
</dbReference>
<proteinExistence type="predicted"/>
<dbReference type="Proteomes" id="UP000309676">
    <property type="component" value="Unassembled WGS sequence"/>
</dbReference>
<organism evidence="2 3">
    <name type="scientific">Paenibacillus antri</name>
    <dbReference type="NCBI Taxonomy" id="2582848"/>
    <lineage>
        <taxon>Bacteria</taxon>
        <taxon>Bacillati</taxon>
        <taxon>Bacillota</taxon>
        <taxon>Bacilli</taxon>
        <taxon>Bacillales</taxon>
        <taxon>Paenibacillaceae</taxon>
        <taxon>Paenibacillus</taxon>
    </lineage>
</organism>
<keyword evidence="1" id="KW-1133">Transmembrane helix</keyword>
<keyword evidence="3" id="KW-1185">Reference proteome</keyword>
<gene>
    <name evidence="2" type="ORF">FE782_03255</name>
</gene>
<dbReference type="AlphaFoldDB" id="A0A5R9GA39"/>
<dbReference type="EMBL" id="VCIW01000002">
    <property type="protein sequence ID" value="TLS53307.1"/>
    <property type="molecule type" value="Genomic_DNA"/>
</dbReference>
<accession>A0A5R9GA39</accession>
<comment type="caution">
    <text evidence="2">The sequence shown here is derived from an EMBL/GenBank/DDBJ whole genome shotgun (WGS) entry which is preliminary data.</text>
</comment>